<dbReference type="AlphaFoldDB" id="A0A6A6IXN0"/>
<sequence length="71" mass="7786">MSAITNHFSTMVPSSGKYPSKRSKITPSVTTLQGSKSGQTSSALNPRRGSEPIKALLEEEQHPRQTYELKP</sequence>
<organism evidence="2 3">
    <name type="scientific">Trematosphaeria pertusa</name>
    <dbReference type="NCBI Taxonomy" id="390896"/>
    <lineage>
        <taxon>Eukaryota</taxon>
        <taxon>Fungi</taxon>
        <taxon>Dikarya</taxon>
        <taxon>Ascomycota</taxon>
        <taxon>Pezizomycotina</taxon>
        <taxon>Dothideomycetes</taxon>
        <taxon>Pleosporomycetidae</taxon>
        <taxon>Pleosporales</taxon>
        <taxon>Massarineae</taxon>
        <taxon>Trematosphaeriaceae</taxon>
        <taxon>Trematosphaeria</taxon>
    </lineage>
</organism>
<feature type="compositionally biased region" description="Basic and acidic residues" evidence="1">
    <location>
        <begin position="48"/>
        <end position="71"/>
    </location>
</feature>
<name>A0A6A6IXN0_9PLEO</name>
<evidence type="ECO:0000256" key="1">
    <source>
        <dbReference type="SAM" id="MobiDB-lite"/>
    </source>
</evidence>
<evidence type="ECO:0000313" key="3">
    <source>
        <dbReference type="Proteomes" id="UP000800094"/>
    </source>
</evidence>
<protein>
    <submittedName>
        <fullName evidence="2">Uncharacterized protein</fullName>
    </submittedName>
</protein>
<feature type="compositionally biased region" description="Polar residues" evidence="1">
    <location>
        <begin position="25"/>
        <end position="44"/>
    </location>
</feature>
<dbReference type="Proteomes" id="UP000800094">
    <property type="component" value="Unassembled WGS sequence"/>
</dbReference>
<dbReference type="EMBL" id="ML987190">
    <property type="protein sequence ID" value="KAF2255068.1"/>
    <property type="molecule type" value="Genomic_DNA"/>
</dbReference>
<accession>A0A6A6IXN0</accession>
<feature type="region of interest" description="Disordered" evidence="1">
    <location>
        <begin position="1"/>
        <end position="71"/>
    </location>
</feature>
<gene>
    <name evidence="2" type="ORF">BU26DRAFT_150506</name>
</gene>
<keyword evidence="3" id="KW-1185">Reference proteome</keyword>
<feature type="compositionally biased region" description="Polar residues" evidence="1">
    <location>
        <begin position="1"/>
        <end position="13"/>
    </location>
</feature>
<reference evidence="2" key="1">
    <citation type="journal article" date="2020" name="Stud. Mycol.">
        <title>101 Dothideomycetes genomes: a test case for predicting lifestyles and emergence of pathogens.</title>
        <authorList>
            <person name="Haridas S."/>
            <person name="Albert R."/>
            <person name="Binder M."/>
            <person name="Bloem J."/>
            <person name="Labutti K."/>
            <person name="Salamov A."/>
            <person name="Andreopoulos B."/>
            <person name="Baker S."/>
            <person name="Barry K."/>
            <person name="Bills G."/>
            <person name="Bluhm B."/>
            <person name="Cannon C."/>
            <person name="Castanera R."/>
            <person name="Culley D."/>
            <person name="Daum C."/>
            <person name="Ezra D."/>
            <person name="Gonzalez J."/>
            <person name="Henrissat B."/>
            <person name="Kuo A."/>
            <person name="Liang C."/>
            <person name="Lipzen A."/>
            <person name="Lutzoni F."/>
            <person name="Magnuson J."/>
            <person name="Mondo S."/>
            <person name="Nolan M."/>
            <person name="Ohm R."/>
            <person name="Pangilinan J."/>
            <person name="Park H.-J."/>
            <person name="Ramirez L."/>
            <person name="Alfaro M."/>
            <person name="Sun H."/>
            <person name="Tritt A."/>
            <person name="Yoshinaga Y."/>
            <person name="Zwiers L.-H."/>
            <person name="Turgeon B."/>
            <person name="Goodwin S."/>
            <person name="Spatafora J."/>
            <person name="Crous P."/>
            <person name="Grigoriev I."/>
        </authorList>
    </citation>
    <scope>NUCLEOTIDE SEQUENCE</scope>
    <source>
        <strain evidence="2">CBS 122368</strain>
    </source>
</reference>
<dbReference type="RefSeq" id="XP_033690072.1">
    <property type="nucleotide sequence ID" value="XM_033819975.1"/>
</dbReference>
<evidence type="ECO:0000313" key="2">
    <source>
        <dbReference type="EMBL" id="KAF2255068.1"/>
    </source>
</evidence>
<dbReference type="GeneID" id="54573305"/>
<proteinExistence type="predicted"/>